<evidence type="ECO:0000313" key="14">
    <source>
        <dbReference type="Proteomes" id="UP000515135"/>
    </source>
</evidence>
<evidence type="ECO:0000256" key="4">
    <source>
        <dbReference type="ARBA" id="ARBA00022692"/>
    </source>
</evidence>
<dbReference type="Pfam" id="PF00858">
    <property type="entry name" value="ASC"/>
    <property type="match status" value="1"/>
</dbReference>
<comment type="subcellular location">
    <subcellularLocation>
        <location evidence="1">Membrane</location>
        <topology evidence="1">Multi-pass membrane protein</topology>
    </subcellularLocation>
</comment>
<accession>A0A6P4YK72</accession>
<dbReference type="AlphaFoldDB" id="A0A6P4YK72"/>
<evidence type="ECO:0000256" key="3">
    <source>
        <dbReference type="ARBA" id="ARBA00022461"/>
    </source>
</evidence>
<dbReference type="KEGG" id="bbel:109466016"/>
<dbReference type="Gene3D" id="2.60.470.10">
    <property type="entry name" value="Acid-sensing ion channels like domains"/>
    <property type="match status" value="1"/>
</dbReference>
<dbReference type="PRINTS" id="PR01078">
    <property type="entry name" value="AMINACHANNEL"/>
</dbReference>
<dbReference type="OrthoDB" id="6021021at2759"/>
<keyword evidence="4 12" id="KW-0812">Transmembrane</keyword>
<dbReference type="Gene3D" id="1.10.287.770">
    <property type="entry name" value="YojJ-like"/>
    <property type="match status" value="1"/>
</dbReference>
<keyword evidence="2 12" id="KW-0813">Transport</keyword>
<keyword evidence="3 12" id="KW-0894">Sodium channel</keyword>
<comment type="similarity">
    <text evidence="12">Belongs to the amiloride-sensitive sodium channel (TC 1.A.6) family.</text>
</comment>
<dbReference type="PANTHER" id="PTHR11690:SF248">
    <property type="entry name" value="PICKPOCKET 17, ISOFORM A"/>
    <property type="match status" value="1"/>
</dbReference>
<evidence type="ECO:0000256" key="12">
    <source>
        <dbReference type="RuleBase" id="RU000679"/>
    </source>
</evidence>
<organism evidence="14 15">
    <name type="scientific">Branchiostoma belcheri</name>
    <name type="common">Amphioxus</name>
    <dbReference type="NCBI Taxonomy" id="7741"/>
    <lineage>
        <taxon>Eukaryota</taxon>
        <taxon>Metazoa</taxon>
        <taxon>Chordata</taxon>
        <taxon>Cephalochordata</taxon>
        <taxon>Leptocardii</taxon>
        <taxon>Amphioxiformes</taxon>
        <taxon>Branchiostomatidae</taxon>
        <taxon>Branchiostoma</taxon>
    </lineage>
</organism>
<evidence type="ECO:0000256" key="13">
    <source>
        <dbReference type="SAM" id="MobiDB-lite"/>
    </source>
</evidence>
<dbReference type="RefSeq" id="XP_019619097.1">
    <property type="nucleotide sequence ID" value="XM_019763538.1"/>
</dbReference>
<keyword evidence="7 12" id="KW-0406">Ion transport</keyword>
<dbReference type="PROSITE" id="PS01206">
    <property type="entry name" value="ASC"/>
    <property type="match status" value="1"/>
</dbReference>
<evidence type="ECO:0000313" key="15">
    <source>
        <dbReference type="RefSeq" id="XP_019619097.1"/>
    </source>
</evidence>
<keyword evidence="6" id="KW-0915">Sodium</keyword>
<dbReference type="GO" id="GO:0005886">
    <property type="term" value="C:plasma membrane"/>
    <property type="evidence" value="ECO:0007669"/>
    <property type="project" value="TreeGrafter"/>
</dbReference>
<evidence type="ECO:0000256" key="2">
    <source>
        <dbReference type="ARBA" id="ARBA00022448"/>
    </source>
</evidence>
<dbReference type="Proteomes" id="UP000515135">
    <property type="component" value="Unplaced"/>
</dbReference>
<evidence type="ECO:0000256" key="11">
    <source>
        <dbReference type="ARBA" id="ARBA00023303"/>
    </source>
</evidence>
<dbReference type="GeneID" id="109466016"/>
<gene>
    <name evidence="15" type="primary">LOC109466016</name>
</gene>
<keyword evidence="11 12" id="KW-0407">Ion channel</keyword>
<dbReference type="InterPro" id="IPR001873">
    <property type="entry name" value="ENaC"/>
</dbReference>
<evidence type="ECO:0000256" key="6">
    <source>
        <dbReference type="ARBA" id="ARBA00023053"/>
    </source>
</evidence>
<evidence type="ECO:0000256" key="8">
    <source>
        <dbReference type="ARBA" id="ARBA00023136"/>
    </source>
</evidence>
<sequence>MSEKRPSVRSTLRKYGENTSAHGIPRAVTTKSLPRRLFWTCLFLASFSYFLYQAQTLVNKYLVYPVNTDVKIEWSELEFPAVTICNANPLRYRELIKRGSAAFQNAGFIPKPQPQGQNNPNSNGSTPATGSTTVATAPTTTQNSTSDEDDDDYDYDGYHGDFEMVNSFMGLLVQLTASMRQSLGHQGRDFIQECQFDGRTCSHRNFTTFEDSTYGNCFTFNKDKDGEVLHTATSAGPLHGLSLILYIEQDEYIPAIAEKAGARVVIHNPYVFPFPESEGFDAAPGFLTSAGLRLTSITRLGGVYGNCTNGQGRHLLYPQMYSQQNCLATCHQEHMVEICGCADVTFLQPNGTEFCNSSKSVVDCEEKVKQRLGNGNLTCQCPISCMDRIYRKAIGLSEWPADSYVSTVLNKLKTKRRGPGTGILDDRDEFKKNLLKLNIYYEALNYETITESPAYEVENLLGDLGGQLGLWVGMSCLSAMELLEFLVDIAIILWKKMSNREKTTSRNNVVNVAETGKIGTSNGHTIPIHMTEVM</sequence>
<dbReference type="GO" id="GO:0015280">
    <property type="term" value="F:ligand-gated sodium channel activity"/>
    <property type="evidence" value="ECO:0007669"/>
    <property type="project" value="TreeGrafter"/>
</dbReference>
<dbReference type="FunFam" id="1.10.287.770:FF:000001">
    <property type="entry name" value="Acid-sensing ion channel subunit 1"/>
    <property type="match status" value="1"/>
</dbReference>
<keyword evidence="5" id="KW-1133">Transmembrane helix</keyword>
<proteinExistence type="inferred from homology"/>
<reference evidence="15" key="1">
    <citation type="submission" date="2025-08" db="UniProtKB">
        <authorList>
            <consortium name="RefSeq"/>
        </authorList>
    </citation>
    <scope>IDENTIFICATION</scope>
    <source>
        <tissue evidence="15">Gonad</tissue>
    </source>
</reference>
<evidence type="ECO:0000256" key="10">
    <source>
        <dbReference type="ARBA" id="ARBA00023201"/>
    </source>
</evidence>
<dbReference type="PANTHER" id="PTHR11690">
    <property type="entry name" value="AMILORIDE-SENSITIVE SODIUM CHANNEL-RELATED"/>
    <property type="match status" value="1"/>
</dbReference>
<dbReference type="InterPro" id="IPR020903">
    <property type="entry name" value="ENaC_CS"/>
</dbReference>
<keyword evidence="10 12" id="KW-0739">Sodium transport</keyword>
<protein>
    <submittedName>
        <fullName evidence="15">Degenerin deg-1-like isoform X1</fullName>
    </submittedName>
</protein>
<evidence type="ECO:0000256" key="5">
    <source>
        <dbReference type="ARBA" id="ARBA00022989"/>
    </source>
</evidence>
<feature type="region of interest" description="Disordered" evidence="13">
    <location>
        <begin position="106"/>
        <end position="155"/>
    </location>
</feature>
<feature type="compositionally biased region" description="Acidic residues" evidence="13">
    <location>
        <begin position="146"/>
        <end position="155"/>
    </location>
</feature>
<name>A0A6P4YK72_BRABE</name>
<evidence type="ECO:0000256" key="9">
    <source>
        <dbReference type="ARBA" id="ARBA00023180"/>
    </source>
</evidence>
<keyword evidence="9" id="KW-0325">Glycoprotein</keyword>
<evidence type="ECO:0000256" key="1">
    <source>
        <dbReference type="ARBA" id="ARBA00004141"/>
    </source>
</evidence>
<evidence type="ECO:0000256" key="7">
    <source>
        <dbReference type="ARBA" id="ARBA00023065"/>
    </source>
</evidence>
<keyword evidence="8" id="KW-0472">Membrane</keyword>
<keyword evidence="14" id="KW-1185">Reference proteome</keyword>
<feature type="compositionally biased region" description="Low complexity" evidence="13">
    <location>
        <begin position="114"/>
        <end position="145"/>
    </location>
</feature>